<protein>
    <recommendedName>
        <fullName evidence="3">DUF1579 domain-containing protein</fullName>
    </recommendedName>
</protein>
<sequence>MWLCLPLARAQDASPPAPPAPPKCDTAEYRQFDFWVGDWEVRADDEEAALLGRNRIERSADGCRLLENWSSARGGSGQSLNGWDRRYRVWRQFWIGSDGGVLRLEGGLREGAMVMDGELKGRDGGVQRQRITWTPQADGSVRQHWETSEDGGASWSTAFVGIYRRADAVD</sequence>
<dbReference type="Proteomes" id="UP000249447">
    <property type="component" value="Chromosome"/>
</dbReference>
<dbReference type="KEGG" id="lmb:C9I47_0122"/>
<reference evidence="1 2" key="1">
    <citation type="submission" date="2018-05" db="EMBL/GenBank/DDBJ databases">
        <title>The complete genome of Lysobacter maris HZ9B, a marine bacterium antagonistic against terrestrial plant pathogens.</title>
        <authorList>
            <person name="Zhang X.-Q."/>
        </authorList>
    </citation>
    <scope>NUCLEOTIDE SEQUENCE [LARGE SCALE GENOMIC DNA]</scope>
    <source>
        <strain evidence="1 2">HZ9B</strain>
    </source>
</reference>
<evidence type="ECO:0000313" key="1">
    <source>
        <dbReference type="EMBL" id="AWV05848.1"/>
    </source>
</evidence>
<proteinExistence type="predicted"/>
<dbReference type="EMBL" id="CP029843">
    <property type="protein sequence ID" value="AWV05848.1"/>
    <property type="molecule type" value="Genomic_DNA"/>
</dbReference>
<dbReference type="AlphaFoldDB" id="A0A2U9T5T7"/>
<accession>A0A2U9T5T7</accession>
<name>A0A2U9T5T7_9GAMM</name>
<gene>
    <name evidence="1" type="ORF">C9I47_0122</name>
</gene>
<keyword evidence="2" id="KW-1185">Reference proteome</keyword>
<evidence type="ECO:0008006" key="3">
    <source>
        <dbReference type="Google" id="ProtNLM"/>
    </source>
</evidence>
<organism evidence="1 2">
    <name type="scientific">Marilutibacter maris</name>
    <dbReference type="NCBI Taxonomy" id="1605891"/>
    <lineage>
        <taxon>Bacteria</taxon>
        <taxon>Pseudomonadati</taxon>
        <taxon>Pseudomonadota</taxon>
        <taxon>Gammaproteobacteria</taxon>
        <taxon>Lysobacterales</taxon>
        <taxon>Lysobacteraceae</taxon>
        <taxon>Marilutibacter</taxon>
    </lineage>
</organism>
<evidence type="ECO:0000313" key="2">
    <source>
        <dbReference type="Proteomes" id="UP000249447"/>
    </source>
</evidence>